<dbReference type="EMBL" id="CP001672">
    <property type="protein sequence ID" value="ACT48542.1"/>
    <property type="molecule type" value="Genomic_DNA"/>
</dbReference>
<dbReference type="STRING" id="583345.Mmol_1638"/>
<feature type="transmembrane region" description="Helical" evidence="1">
    <location>
        <begin position="102"/>
        <end position="121"/>
    </location>
</feature>
<dbReference type="InterPro" id="IPR007359">
    <property type="entry name" value="SigmaE_reg_RseC_MucC"/>
</dbReference>
<dbReference type="RefSeq" id="WP_015832577.1">
    <property type="nucleotide sequence ID" value="NC_012968.1"/>
</dbReference>
<accession>C6WX93</accession>
<dbReference type="KEGG" id="mmb:Mmol_1638"/>
<dbReference type="Proteomes" id="UP000002742">
    <property type="component" value="Chromosome"/>
</dbReference>
<dbReference type="PANTHER" id="PTHR35867">
    <property type="entry name" value="PROTEIN RSEC"/>
    <property type="match status" value="1"/>
</dbReference>
<dbReference type="Pfam" id="PF04246">
    <property type="entry name" value="RseC_MucC"/>
    <property type="match status" value="1"/>
</dbReference>
<dbReference type="HOGENOM" id="CLU_124911_0_0_4"/>
<dbReference type="eggNOG" id="COG3086">
    <property type="taxonomic scope" value="Bacteria"/>
</dbReference>
<proteinExistence type="predicted"/>
<feature type="transmembrane region" description="Helical" evidence="1">
    <location>
        <begin position="78"/>
        <end position="96"/>
    </location>
</feature>
<protein>
    <submittedName>
        <fullName evidence="2">Positive regulator of sigma E, RseC/MucC</fullName>
    </submittedName>
</protein>
<evidence type="ECO:0000256" key="1">
    <source>
        <dbReference type="SAM" id="Phobius"/>
    </source>
</evidence>
<evidence type="ECO:0000313" key="2">
    <source>
        <dbReference type="EMBL" id="ACT48542.1"/>
    </source>
</evidence>
<keyword evidence="3" id="KW-1185">Reference proteome</keyword>
<reference evidence="2 3" key="2">
    <citation type="journal article" date="2011" name="J. Bacteriol.">
        <title>Genomes of three methylotrophs from a single niche uncover genetic and metabolic divergence of Methylophilaceae.</title>
        <authorList>
            <person name="Lapidus A."/>
            <person name="Clum A."/>
            <person name="Labutti K."/>
            <person name="Kaluzhnaya M.G."/>
            <person name="Lim S."/>
            <person name="Beck D.A."/>
            <person name="Glavina Del Rio T."/>
            <person name="Nolan M."/>
            <person name="Mavromatis K."/>
            <person name="Huntemann M."/>
            <person name="Lucas S."/>
            <person name="Lidstrom M.E."/>
            <person name="Ivanova N."/>
            <person name="Chistoserdova L."/>
        </authorList>
    </citation>
    <scope>NUCLEOTIDE SEQUENCE [LARGE SCALE GENOMIC DNA]</scope>
    <source>
        <strain evidence="3">JLW8 / ATCC BAA-1282 / DSM 17540</strain>
    </source>
</reference>
<name>C6WX93_METML</name>
<keyword evidence="1" id="KW-1133">Transmembrane helix</keyword>
<reference evidence="3" key="1">
    <citation type="submission" date="2009-07" db="EMBL/GenBank/DDBJ databases">
        <title>Complete sequence of Methylotenera mobilis JLW8.</title>
        <authorList>
            <consortium name="US DOE Joint Genome Institute"/>
            <person name="Lucas S."/>
            <person name="Copeland A."/>
            <person name="Lapidus A."/>
            <person name="Glavina del Rio T."/>
            <person name="Tice H."/>
            <person name="Bruce D."/>
            <person name="Goodwin L."/>
            <person name="Pitluck S."/>
            <person name="LaButti K.M."/>
            <person name="Clum A."/>
            <person name="Larimer F."/>
            <person name="Land M."/>
            <person name="Hauser L."/>
            <person name="Kyrpides N."/>
            <person name="Mikhailova N."/>
            <person name="Kayluzhnaya M."/>
            <person name="Chistoserdova L."/>
        </authorList>
    </citation>
    <scope>NUCLEOTIDE SEQUENCE [LARGE SCALE GENOMIC DNA]</scope>
    <source>
        <strain evidence="3">JLW8 / ATCC BAA-1282 / DSM 17540</strain>
    </source>
</reference>
<organism evidence="2 3">
    <name type="scientific">Methylotenera mobilis (strain JLW8 / ATCC BAA-1282 / DSM 17540)</name>
    <dbReference type="NCBI Taxonomy" id="583345"/>
    <lineage>
        <taxon>Bacteria</taxon>
        <taxon>Pseudomonadati</taxon>
        <taxon>Pseudomonadota</taxon>
        <taxon>Betaproteobacteria</taxon>
        <taxon>Nitrosomonadales</taxon>
        <taxon>Methylophilaceae</taxon>
        <taxon>Methylotenera</taxon>
    </lineage>
</organism>
<dbReference type="PIRSF" id="PIRSF004923">
    <property type="entry name" value="RseC"/>
    <property type="match status" value="1"/>
</dbReference>
<dbReference type="InterPro" id="IPR026268">
    <property type="entry name" value="RseC"/>
</dbReference>
<keyword evidence="1" id="KW-0472">Membrane</keyword>
<sequence length="156" mass="17154">MIEEHAVVIRCQQGAVELEIERRTACSICGQRRGCGNATWGKMLGHKSQTFLAENGINAQVGDSVVVGIDERMALRSVFLLYVLPLLSLIFFSVLAEALFNNQLYVVLAAVFGLCIGFFWVKWYLMGRGRSAGVNSYQAVVLRYADDVVSDASGIN</sequence>
<dbReference type="PANTHER" id="PTHR35867:SF1">
    <property type="entry name" value="PROTEIN RSEC"/>
    <property type="match status" value="1"/>
</dbReference>
<keyword evidence="1" id="KW-0812">Transmembrane</keyword>
<dbReference type="OrthoDB" id="8536337at2"/>
<gene>
    <name evidence="2" type="ordered locus">Mmol_1638</name>
</gene>
<evidence type="ECO:0000313" key="3">
    <source>
        <dbReference type="Proteomes" id="UP000002742"/>
    </source>
</evidence>
<dbReference type="AlphaFoldDB" id="C6WX93"/>